<evidence type="ECO:0000313" key="5">
    <source>
        <dbReference type="Proteomes" id="UP000823749"/>
    </source>
</evidence>
<reference evidence="4" key="1">
    <citation type="submission" date="2020-08" db="EMBL/GenBank/DDBJ databases">
        <title>Plant Genome Project.</title>
        <authorList>
            <person name="Zhang R.-G."/>
        </authorList>
    </citation>
    <scope>NUCLEOTIDE SEQUENCE</scope>
    <source>
        <strain evidence="4">WSP0</strain>
        <tissue evidence="4">Leaf</tissue>
    </source>
</reference>
<dbReference type="PANTHER" id="PTHR13622">
    <property type="entry name" value="THIAMIN PYROPHOSPHOKINASE"/>
    <property type="match status" value="1"/>
</dbReference>
<evidence type="ECO:0000259" key="3">
    <source>
        <dbReference type="PROSITE" id="PS51462"/>
    </source>
</evidence>
<dbReference type="FunFam" id="3.90.79.10:FF:000019">
    <property type="entry name" value="Thiamin pyrophosphokinase, putative"/>
    <property type="match status" value="1"/>
</dbReference>
<dbReference type="InterPro" id="IPR031804">
    <property type="entry name" value="DUF4743"/>
</dbReference>
<sequence>MYATCIDWFIPTLCSFAGHLQKFCDVFVFHQNNSHSHHAGNHVTLHPMLTTPDERTTAVADVVRCLGEKLIPGIRNELYPVTSSFGTPVFFSLERAAAPYFGIKAYGVHMNGYVERAGQKYLWIGKRSEGKPTYPGMLDHLVAGGLPHGIACGDNIVKECEEEAGIPSSISNEAIPVGAVSYMDIDGYRYKRDVLFCYDLKLPEGFIPENQDGEVESFKLIPVADVANVIRKTGFIRPEEFGYLKLLQSLRSGDCS</sequence>
<organism evidence="4 5">
    <name type="scientific">Rhododendron griersonianum</name>
    <dbReference type="NCBI Taxonomy" id="479676"/>
    <lineage>
        <taxon>Eukaryota</taxon>
        <taxon>Viridiplantae</taxon>
        <taxon>Streptophyta</taxon>
        <taxon>Embryophyta</taxon>
        <taxon>Tracheophyta</taxon>
        <taxon>Spermatophyta</taxon>
        <taxon>Magnoliopsida</taxon>
        <taxon>eudicotyledons</taxon>
        <taxon>Gunneridae</taxon>
        <taxon>Pentapetalae</taxon>
        <taxon>asterids</taxon>
        <taxon>Ericales</taxon>
        <taxon>Ericaceae</taxon>
        <taxon>Ericoideae</taxon>
        <taxon>Rhodoreae</taxon>
        <taxon>Rhododendron</taxon>
    </lineage>
</organism>
<dbReference type="PROSITE" id="PS51462">
    <property type="entry name" value="NUDIX"/>
    <property type="match status" value="1"/>
</dbReference>
<keyword evidence="5" id="KW-1185">Reference proteome</keyword>
<dbReference type="Gene3D" id="3.90.79.10">
    <property type="entry name" value="Nucleoside Triphosphate Pyrophosphohydrolase"/>
    <property type="match status" value="1"/>
</dbReference>
<dbReference type="SUPFAM" id="SSF55811">
    <property type="entry name" value="Nudix"/>
    <property type="match status" value="1"/>
</dbReference>
<comment type="similarity">
    <text evidence="2">Belongs to the Nudix hydrolase family.</text>
</comment>
<evidence type="ECO:0000256" key="1">
    <source>
        <dbReference type="ARBA" id="ARBA00003778"/>
    </source>
</evidence>
<dbReference type="EMBL" id="JACTNZ010000003">
    <property type="protein sequence ID" value="KAG5559391.1"/>
    <property type="molecule type" value="Genomic_DNA"/>
</dbReference>
<comment type="function">
    <text evidence="1">Probably mediates the hydrolysis of some nucleoside diphosphate derivatives.</text>
</comment>
<proteinExistence type="inferred from homology"/>
<dbReference type="PANTHER" id="PTHR13622:SF8">
    <property type="entry name" value="THIAMIN PYROPHOSPHOKINASE 1"/>
    <property type="match status" value="1"/>
</dbReference>
<dbReference type="GO" id="GO:0044715">
    <property type="term" value="F:8-oxo-dGDP phosphatase activity"/>
    <property type="evidence" value="ECO:0007669"/>
    <property type="project" value="UniProtKB-ARBA"/>
</dbReference>
<dbReference type="CDD" id="cd03676">
    <property type="entry name" value="NUDIX_Tnr3_like"/>
    <property type="match status" value="1"/>
</dbReference>
<dbReference type="Proteomes" id="UP000823749">
    <property type="component" value="Chromosome 3"/>
</dbReference>
<evidence type="ECO:0000313" key="4">
    <source>
        <dbReference type="EMBL" id="KAG5559391.1"/>
    </source>
</evidence>
<dbReference type="Pfam" id="PF00293">
    <property type="entry name" value="NUDIX"/>
    <property type="match status" value="1"/>
</dbReference>
<comment type="caution">
    <text evidence="4">The sequence shown here is derived from an EMBL/GenBank/DDBJ whole genome shotgun (WGS) entry which is preliminary data.</text>
</comment>
<dbReference type="InterPro" id="IPR015797">
    <property type="entry name" value="NUDIX_hydrolase-like_dom_sf"/>
</dbReference>
<accession>A0AAV6L549</accession>
<name>A0AAV6L549_9ERIC</name>
<dbReference type="Pfam" id="PF15916">
    <property type="entry name" value="DUF4743"/>
    <property type="match status" value="1"/>
</dbReference>
<dbReference type="InterPro" id="IPR000086">
    <property type="entry name" value="NUDIX_hydrolase_dom"/>
</dbReference>
<evidence type="ECO:0000256" key="2">
    <source>
        <dbReference type="ARBA" id="ARBA00005582"/>
    </source>
</evidence>
<protein>
    <recommendedName>
        <fullName evidence="3">Nudix hydrolase domain-containing protein</fullName>
    </recommendedName>
</protein>
<dbReference type="AlphaFoldDB" id="A0AAV6L549"/>
<gene>
    <name evidence="4" type="ORF">RHGRI_009059</name>
</gene>
<feature type="domain" description="Nudix hydrolase" evidence="3">
    <location>
        <begin position="105"/>
        <end position="243"/>
    </location>
</feature>